<evidence type="ECO:0000313" key="1">
    <source>
        <dbReference type="EMBL" id="MFD1514468.1"/>
    </source>
</evidence>
<comment type="caution">
    <text evidence="1">The sequence shown here is derived from an EMBL/GenBank/DDBJ whole genome shotgun (WGS) entry which is preliminary data.</text>
</comment>
<accession>A0ABD6AY12</accession>
<proteinExistence type="predicted"/>
<gene>
    <name evidence="1" type="ORF">ACFSBT_14395</name>
</gene>
<name>A0ABD6AY12_9EURY</name>
<keyword evidence="2" id="KW-1185">Reference proteome</keyword>
<dbReference type="AlphaFoldDB" id="A0ABD6AY12"/>
<protein>
    <submittedName>
        <fullName evidence="1">Uncharacterized protein</fullName>
    </submittedName>
</protein>
<evidence type="ECO:0000313" key="2">
    <source>
        <dbReference type="Proteomes" id="UP001597187"/>
    </source>
</evidence>
<organism evidence="1 2">
    <name type="scientific">Halomarina rubra</name>
    <dbReference type="NCBI Taxonomy" id="2071873"/>
    <lineage>
        <taxon>Archaea</taxon>
        <taxon>Methanobacteriati</taxon>
        <taxon>Methanobacteriota</taxon>
        <taxon>Stenosarchaea group</taxon>
        <taxon>Halobacteria</taxon>
        <taxon>Halobacteriales</taxon>
        <taxon>Natronomonadaceae</taxon>
        <taxon>Halomarina</taxon>
    </lineage>
</organism>
<reference evidence="1 2" key="1">
    <citation type="journal article" date="2019" name="Int. J. Syst. Evol. Microbiol.">
        <title>The Global Catalogue of Microorganisms (GCM) 10K type strain sequencing project: providing services to taxonomists for standard genome sequencing and annotation.</title>
        <authorList>
            <consortium name="The Broad Institute Genomics Platform"/>
            <consortium name="The Broad Institute Genome Sequencing Center for Infectious Disease"/>
            <person name="Wu L."/>
            <person name="Ma J."/>
        </authorList>
    </citation>
    <scope>NUCLEOTIDE SEQUENCE [LARGE SCALE GENOMIC DNA]</scope>
    <source>
        <strain evidence="1 2">CGMCC 1.12563</strain>
    </source>
</reference>
<dbReference type="RefSeq" id="WP_250874403.1">
    <property type="nucleotide sequence ID" value="NZ_JALXFV010000007.1"/>
</dbReference>
<dbReference type="Proteomes" id="UP001597187">
    <property type="component" value="Unassembled WGS sequence"/>
</dbReference>
<dbReference type="EMBL" id="JBHUDC010000007">
    <property type="protein sequence ID" value="MFD1514468.1"/>
    <property type="molecule type" value="Genomic_DNA"/>
</dbReference>
<sequence length="120" mass="13282">MRFFSAVDPIEEDIESQMRRTVTTQRSGETRDGSIDVVGDREFEPKLEAVLRRSDFSTAVKAASIVWGEVVDDPASGADGERCRLLDKCLKNSLLKCAFWKPTLTDLAAGVLGISHRKIP</sequence>